<gene>
    <name evidence="1" type="ORF">MiSe_16860</name>
</gene>
<accession>A0AAV3X4E0</accession>
<dbReference type="EMBL" id="BLAY01000020">
    <property type="protein sequence ID" value="GET36933.1"/>
    <property type="molecule type" value="Genomic_DNA"/>
</dbReference>
<proteinExistence type="predicted"/>
<keyword evidence="2" id="KW-1185">Reference proteome</keyword>
<name>A0AAV3X4E0_9CYAN</name>
<organism evidence="1 2">
    <name type="scientific">Microseira wollei NIES-4236</name>
    <dbReference type="NCBI Taxonomy" id="2530354"/>
    <lineage>
        <taxon>Bacteria</taxon>
        <taxon>Bacillati</taxon>
        <taxon>Cyanobacteriota</taxon>
        <taxon>Cyanophyceae</taxon>
        <taxon>Oscillatoriophycideae</taxon>
        <taxon>Aerosakkonematales</taxon>
        <taxon>Aerosakkonemataceae</taxon>
        <taxon>Microseira</taxon>
    </lineage>
</organism>
<evidence type="ECO:0000313" key="1">
    <source>
        <dbReference type="EMBL" id="GET36933.1"/>
    </source>
</evidence>
<dbReference type="AlphaFoldDB" id="A0AAV3X4E0"/>
<reference evidence="1" key="1">
    <citation type="submission" date="2019-10" db="EMBL/GenBank/DDBJ databases">
        <title>Draft genome sequece of Microseira wollei NIES-4236.</title>
        <authorList>
            <person name="Yamaguchi H."/>
            <person name="Suzuki S."/>
            <person name="Kawachi M."/>
        </authorList>
    </citation>
    <scope>NUCLEOTIDE SEQUENCE</scope>
    <source>
        <strain evidence="1">NIES-4236</strain>
    </source>
</reference>
<dbReference type="RefSeq" id="WP_226577523.1">
    <property type="nucleotide sequence ID" value="NZ_BLAY01000020.1"/>
</dbReference>
<sequence length="164" mass="17583">MLQTAPRIATCLKAIRLNFQALTAFERVTEQYCHLGVRFSDAIALEPSNPAFLPKTGCFVLMPLGQEMILTASFDSPTSWVGGEVCGAGSVILTAFDQTGKILAQVTTAATPGVAPSQGKGSCSWQQLELNRSGIAKVMFHSSEPFIIKDFYFKGAITANAPSY</sequence>
<evidence type="ECO:0000313" key="2">
    <source>
        <dbReference type="Proteomes" id="UP001050975"/>
    </source>
</evidence>
<protein>
    <submittedName>
        <fullName evidence="1">Uncharacterized protein</fullName>
    </submittedName>
</protein>
<comment type="caution">
    <text evidence="1">The sequence shown here is derived from an EMBL/GenBank/DDBJ whole genome shotgun (WGS) entry which is preliminary data.</text>
</comment>
<dbReference type="Proteomes" id="UP001050975">
    <property type="component" value="Unassembled WGS sequence"/>
</dbReference>